<organism evidence="1 2">
    <name type="scientific">Thermocrinis minervae</name>
    <dbReference type="NCBI Taxonomy" id="381751"/>
    <lineage>
        <taxon>Bacteria</taxon>
        <taxon>Pseudomonadati</taxon>
        <taxon>Aquificota</taxon>
        <taxon>Aquificia</taxon>
        <taxon>Aquificales</taxon>
        <taxon>Aquificaceae</taxon>
        <taxon>Thermocrinis</taxon>
    </lineage>
</organism>
<reference evidence="1 2" key="1">
    <citation type="submission" date="2016-11" db="EMBL/GenBank/DDBJ databases">
        <authorList>
            <person name="Jaros S."/>
            <person name="Januszkiewicz K."/>
            <person name="Wedrychowicz H."/>
        </authorList>
    </citation>
    <scope>NUCLEOTIDE SEQUENCE [LARGE SCALE GENOMIC DNA]</scope>
    <source>
        <strain evidence="1 2">DSM 19557</strain>
    </source>
</reference>
<keyword evidence="2" id="KW-1185">Reference proteome</keyword>
<evidence type="ECO:0000313" key="1">
    <source>
        <dbReference type="EMBL" id="SHK25296.1"/>
    </source>
</evidence>
<proteinExistence type="predicted"/>
<gene>
    <name evidence="1" type="ORF">SAMN05444391_0449</name>
</gene>
<name>A0A1M6QYR4_9AQUI</name>
<accession>A0A1M6QYR4</accession>
<evidence type="ECO:0000313" key="2">
    <source>
        <dbReference type="Proteomes" id="UP000189810"/>
    </source>
</evidence>
<dbReference type="EMBL" id="LT670846">
    <property type="protein sequence ID" value="SHK25296.1"/>
    <property type="molecule type" value="Genomic_DNA"/>
</dbReference>
<sequence>MSEERLVELSKELPEGRWIFEDLKEGKKETLDREGAIQKLAQIANQIKDWKKSLGYLSQGTVFAFVHDPSNPRAFKFYDTSSLGCSTSLTPPRWILCLEELYLAILKG</sequence>
<dbReference type="AlphaFoldDB" id="A0A1M6QYR4"/>
<dbReference type="Proteomes" id="UP000189810">
    <property type="component" value="Chromosome I"/>
</dbReference>
<protein>
    <submittedName>
        <fullName evidence="1">Uncharacterized protein</fullName>
    </submittedName>
</protein>
<dbReference type="STRING" id="381751.SAMN05444391_0449"/>